<dbReference type="AlphaFoldDB" id="A0A554LKF4"/>
<evidence type="ECO:0008006" key="5">
    <source>
        <dbReference type="Google" id="ProtNLM"/>
    </source>
</evidence>
<feature type="transmembrane region" description="Helical" evidence="1">
    <location>
        <begin position="45"/>
        <end position="66"/>
    </location>
</feature>
<dbReference type="Proteomes" id="UP000315689">
    <property type="component" value="Unassembled WGS sequence"/>
</dbReference>
<keyword evidence="1" id="KW-0812">Transmembrane</keyword>
<feature type="transmembrane region" description="Helical" evidence="1">
    <location>
        <begin position="141"/>
        <end position="163"/>
    </location>
</feature>
<evidence type="ECO:0000256" key="1">
    <source>
        <dbReference type="SAM" id="Phobius"/>
    </source>
</evidence>
<feature type="transmembrane region" description="Helical" evidence="1">
    <location>
        <begin position="78"/>
        <end position="95"/>
    </location>
</feature>
<reference evidence="3 4" key="1">
    <citation type="submission" date="2017-07" db="EMBL/GenBank/DDBJ databases">
        <title>Mechanisms for carbon and nitrogen cycling indicate functional differentiation within the Candidate Phyla Radiation.</title>
        <authorList>
            <person name="Danczak R.E."/>
            <person name="Johnston M.D."/>
            <person name="Kenah C."/>
            <person name="Slattery M."/>
            <person name="Wrighton K.C."/>
            <person name="Wilkins M.J."/>
        </authorList>
    </citation>
    <scope>NUCLEOTIDE SEQUENCE [LARGE SCALE GENOMIC DNA]</scope>
    <source>
        <strain evidence="3">Licking1014_7</strain>
    </source>
</reference>
<protein>
    <recommendedName>
        <fullName evidence="5">Transmembrane protein</fullName>
    </recommendedName>
</protein>
<feature type="transmembrane region" description="Helical" evidence="1">
    <location>
        <begin position="111"/>
        <end position="129"/>
    </location>
</feature>
<comment type="caution">
    <text evidence="3">The sequence shown here is derived from an EMBL/GenBank/DDBJ whole genome shotgun (WGS) entry which is preliminary data.</text>
</comment>
<evidence type="ECO:0000256" key="2">
    <source>
        <dbReference type="SAM" id="SignalP"/>
    </source>
</evidence>
<evidence type="ECO:0000313" key="3">
    <source>
        <dbReference type="EMBL" id="TSC93338.1"/>
    </source>
</evidence>
<keyword evidence="1" id="KW-0472">Membrane</keyword>
<keyword evidence="1" id="KW-1133">Transmembrane helix</keyword>
<dbReference type="EMBL" id="VMGK01000003">
    <property type="protein sequence ID" value="TSC93338.1"/>
    <property type="molecule type" value="Genomic_DNA"/>
</dbReference>
<proteinExistence type="predicted"/>
<feature type="signal peptide" evidence="2">
    <location>
        <begin position="1"/>
        <end position="21"/>
    </location>
</feature>
<keyword evidence="2" id="KW-0732">Signal</keyword>
<accession>A0A554LKF4</accession>
<gene>
    <name evidence="3" type="ORF">CEN89_121</name>
</gene>
<evidence type="ECO:0000313" key="4">
    <source>
        <dbReference type="Proteomes" id="UP000315689"/>
    </source>
</evidence>
<organism evidence="3 4">
    <name type="scientific">Candidatus Berkelbacteria bacterium Licking1014_7</name>
    <dbReference type="NCBI Taxonomy" id="2017147"/>
    <lineage>
        <taxon>Bacteria</taxon>
        <taxon>Candidatus Berkelbacteria</taxon>
    </lineage>
</organism>
<name>A0A554LKF4_9BACT</name>
<feature type="chain" id="PRO_5022115304" description="Transmembrane protein" evidence="2">
    <location>
        <begin position="22"/>
        <end position="165"/>
    </location>
</feature>
<sequence length="165" mass="18522">MKIIRYLFISLLAFSPAQALAVCPVCTIAVGAGLGLSRWLRIDDTISGIWIGGLLMSISLWMINWFEKRKIRFTLRNLIVFILTFGLVLAPLYFSEITSYPQNKLWHIDKLFLGAGLGALGFLIGALTYNSIKAKRGQAHFHFQKVAMPIIPLAALSIIFYFITK</sequence>